<comment type="caution">
    <text evidence="1">The sequence shown here is derived from an EMBL/GenBank/DDBJ whole genome shotgun (WGS) entry which is preliminary data.</text>
</comment>
<evidence type="ECO:0000313" key="1">
    <source>
        <dbReference type="EMBL" id="RYN66730.1"/>
    </source>
</evidence>
<sequence>MTALMRFARTLRRRSTKQVIVLALLLFHVFEIAQILRYLSNPTIDDVVPRPERVYIASLHWNNERILRSHWNDAVVALANALGRDNVFITVYESGSWDDSKGALKELDLALGAHNIRRNITLSHTTHRDEMSVSTRGQGWVDTPRGRKELRRIPYLSRLRNLTLEPLRQLVSQGERFDKILFLNDVVFDTNDVLRLLNTNGGDFAAACSLDFSHPPKFYDTFALRDAEGHEMLMQTWPYFRAKQSRQAMLANRPVPVASCWNGMVAMPAEPFTAPYQLRFRGIPDSLAEYHLEASECCLIHVDNPLRNQKETYVNPQVLVGYSGEAYDAVHPQTLLLSSWQISKALWENRIRRWVISPYFKEWRVRKRVREWRATSKEHEEHGQICLINEMQVLAENGWAHV</sequence>
<proteinExistence type="predicted"/>
<organism evidence="1 2">
    <name type="scientific">Alternaria alternata</name>
    <name type="common">Alternaria rot fungus</name>
    <name type="synonym">Torula alternata</name>
    <dbReference type="NCBI Taxonomy" id="5599"/>
    <lineage>
        <taxon>Eukaryota</taxon>
        <taxon>Fungi</taxon>
        <taxon>Dikarya</taxon>
        <taxon>Ascomycota</taxon>
        <taxon>Pezizomycotina</taxon>
        <taxon>Dothideomycetes</taxon>
        <taxon>Pleosporomycetidae</taxon>
        <taxon>Pleosporales</taxon>
        <taxon>Pleosporineae</taxon>
        <taxon>Pleosporaceae</taxon>
        <taxon>Alternaria</taxon>
        <taxon>Alternaria sect. Alternaria</taxon>
        <taxon>Alternaria alternata complex</taxon>
    </lineage>
</organism>
<accession>A0A4V1WQ42</accession>
<dbReference type="PANTHER" id="PTHR34144:SF7">
    <property type="entry name" value="EXPORT PROTEIN (CAP59), PUTATIVE (AFU_ORTHOLOGUE AFUA_7G05020)-RELATED"/>
    <property type="match status" value="1"/>
</dbReference>
<evidence type="ECO:0000313" key="2">
    <source>
        <dbReference type="Proteomes" id="UP000291422"/>
    </source>
</evidence>
<dbReference type="EMBL" id="PDXD01000057">
    <property type="protein sequence ID" value="RYN66730.1"/>
    <property type="molecule type" value="Genomic_DNA"/>
</dbReference>
<dbReference type="Proteomes" id="UP000291422">
    <property type="component" value="Unassembled WGS sequence"/>
</dbReference>
<protein>
    <recommendedName>
        <fullName evidence="3">Polysaccharide export protein</fullName>
    </recommendedName>
</protein>
<reference evidence="2" key="1">
    <citation type="journal article" date="2019" name="bioRxiv">
        <title>Genomics, evolutionary history and diagnostics of the Alternaria alternata species group including apple and Asian pear pathotypes.</title>
        <authorList>
            <person name="Armitage A.D."/>
            <person name="Cockerton H.M."/>
            <person name="Sreenivasaprasad S."/>
            <person name="Woodhall J.W."/>
            <person name="Lane C.R."/>
            <person name="Harrison R.J."/>
            <person name="Clarkson J.P."/>
        </authorList>
    </citation>
    <scope>NUCLEOTIDE SEQUENCE [LARGE SCALE GENOMIC DNA]</scope>
    <source>
        <strain evidence="2">FERA 1177</strain>
    </source>
</reference>
<dbReference type="VEuPathDB" id="FungiDB:CC77DRAFT_1015737"/>
<evidence type="ECO:0008006" key="3">
    <source>
        <dbReference type="Google" id="ProtNLM"/>
    </source>
</evidence>
<name>A0A4V1WQ42_ALTAL</name>
<dbReference type="AlphaFoldDB" id="A0A4V1WQ42"/>
<dbReference type="InterPro" id="IPR021047">
    <property type="entry name" value="Mannosyltransferase_CMT1"/>
</dbReference>
<gene>
    <name evidence="1" type="ORF">AA0117_g11762</name>
</gene>
<dbReference type="PANTHER" id="PTHR34144">
    <property type="entry name" value="CHROMOSOME 8, WHOLE GENOME SHOTGUN SEQUENCE"/>
    <property type="match status" value="1"/>
</dbReference>
<dbReference type="Pfam" id="PF11735">
    <property type="entry name" value="CAP59_mtransfer"/>
    <property type="match status" value="1"/>
</dbReference>